<proteinExistence type="predicted"/>
<gene>
    <name evidence="1" type="ORF">H0484_14660</name>
</gene>
<keyword evidence="2" id="KW-1185">Reference proteome</keyword>
<accession>A0ABS8CG10</accession>
<dbReference type="RefSeq" id="WP_226955408.1">
    <property type="nucleotide sequence ID" value="NZ_JACDXW010000013.1"/>
</dbReference>
<comment type="caution">
    <text evidence="1">The sequence shown here is derived from an EMBL/GenBank/DDBJ whole genome shotgun (WGS) entry which is preliminary data.</text>
</comment>
<name>A0ABS8CG10_9BURK</name>
<sequence>MTTFLEPTLSNPIPIIEKTPVTRSGAFCDGSESLCATTNTDNPAETLAKLAAALPTGEATRYRLSVSVVPLND</sequence>
<dbReference type="EMBL" id="JACDXW010000013">
    <property type="protein sequence ID" value="MCB5364981.1"/>
    <property type="molecule type" value="Genomic_DNA"/>
</dbReference>
<reference evidence="1 2" key="1">
    <citation type="submission" date="2020-07" db="EMBL/GenBank/DDBJ databases">
        <title>Pusillimonas sp. nov., isolated from poultry manure in Taiwan.</title>
        <authorList>
            <person name="Lin S.-Y."/>
            <person name="Tang Y.-S."/>
            <person name="Young C.-C."/>
        </authorList>
    </citation>
    <scope>NUCLEOTIDE SEQUENCE [LARGE SCALE GENOMIC DNA]</scope>
    <source>
        <strain evidence="1 2">CC-YST705</strain>
    </source>
</reference>
<organism evidence="1 2">
    <name type="scientific">Mesopusillimonas faecipullorum</name>
    <dbReference type="NCBI Taxonomy" id="2755040"/>
    <lineage>
        <taxon>Bacteria</taxon>
        <taxon>Pseudomonadati</taxon>
        <taxon>Pseudomonadota</taxon>
        <taxon>Betaproteobacteria</taxon>
        <taxon>Burkholderiales</taxon>
        <taxon>Alcaligenaceae</taxon>
        <taxon>Mesopusillimonas</taxon>
    </lineage>
</organism>
<evidence type="ECO:0000313" key="2">
    <source>
        <dbReference type="Proteomes" id="UP000776983"/>
    </source>
</evidence>
<dbReference type="Proteomes" id="UP000776983">
    <property type="component" value="Unassembled WGS sequence"/>
</dbReference>
<protein>
    <submittedName>
        <fullName evidence="1">Uncharacterized protein</fullName>
    </submittedName>
</protein>
<evidence type="ECO:0000313" key="1">
    <source>
        <dbReference type="EMBL" id="MCB5364981.1"/>
    </source>
</evidence>